<keyword evidence="3" id="KW-1185">Reference proteome</keyword>
<feature type="compositionally biased region" description="Basic residues" evidence="1">
    <location>
        <begin position="21"/>
        <end position="32"/>
    </location>
</feature>
<evidence type="ECO:0000313" key="2">
    <source>
        <dbReference type="EMBL" id="MBB2927434.1"/>
    </source>
</evidence>
<organism evidence="2 3">
    <name type="scientific">Paraburkholderia silvatlantica</name>
    <dbReference type="NCBI Taxonomy" id="321895"/>
    <lineage>
        <taxon>Bacteria</taxon>
        <taxon>Pseudomonadati</taxon>
        <taxon>Pseudomonadota</taxon>
        <taxon>Betaproteobacteria</taxon>
        <taxon>Burkholderiales</taxon>
        <taxon>Burkholderiaceae</taxon>
        <taxon>Paraburkholderia</taxon>
    </lineage>
</organism>
<accession>A0ABR6FLH5</accession>
<evidence type="ECO:0000313" key="3">
    <source>
        <dbReference type="Proteomes" id="UP000533533"/>
    </source>
</evidence>
<dbReference type="EMBL" id="JACHVZ010000005">
    <property type="protein sequence ID" value="MBB2927434.1"/>
    <property type="molecule type" value="Genomic_DNA"/>
</dbReference>
<sequence length="57" mass="6457">MNKTRKKLKIIRKEWALRTATRRARTGGHPHKVPGFGMTNRKEKPGGTIIGKSSRTD</sequence>
<protein>
    <submittedName>
        <fullName evidence="2">Uncharacterized protein</fullName>
    </submittedName>
</protein>
<comment type="caution">
    <text evidence="2">The sequence shown here is derived from an EMBL/GenBank/DDBJ whole genome shotgun (WGS) entry which is preliminary data.</text>
</comment>
<proteinExistence type="predicted"/>
<name>A0ABR6FLH5_9BURK</name>
<dbReference type="Proteomes" id="UP000533533">
    <property type="component" value="Unassembled WGS sequence"/>
</dbReference>
<evidence type="ECO:0000256" key="1">
    <source>
        <dbReference type="SAM" id="MobiDB-lite"/>
    </source>
</evidence>
<gene>
    <name evidence="2" type="ORF">FHX59_001854</name>
</gene>
<reference evidence="2 3" key="1">
    <citation type="submission" date="2020-08" db="EMBL/GenBank/DDBJ databases">
        <title>Genomic Encyclopedia of Type Strains, Phase IV (KMG-V): Genome sequencing to study the core and pangenomes of soil and plant-associated prokaryotes.</title>
        <authorList>
            <person name="Whitman W."/>
        </authorList>
    </citation>
    <scope>NUCLEOTIDE SEQUENCE [LARGE SCALE GENOMIC DNA]</scope>
    <source>
        <strain evidence="2 3">SRMrh-85</strain>
    </source>
</reference>
<feature type="region of interest" description="Disordered" evidence="1">
    <location>
        <begin position="21"/>
        <end position="57"/>
    </location>
</feature>